<dbReference type="InterPro" id="IPR032531">
    <property type="entry name" value="DUF4956"/>
</dbReference>
<keyword evidence="1" id="KW-0812">Transmembrane</keyword>
<name>A0ABT7E694_9FIRM</name>
<proteinExistence type="predicted"/>
<reference evidence="2 3" key="1">
    <citation type="submission" date="2023-05" db="EMBL/GenBank/DDBJ databases">
        <title>Rombocin, a short stable natural nisin variant, displays selective antimicrobial activity against Listeria monocytogenes and employs dual mode of action to kill target bacterial strains.</title>
        <authorList>
            <person name="Wambui J."/>
            <person name="Stephan R."/>
            <person name="Kuipers O.P."/>
        </authorList>
    </citation>
    <scope>NUCLEOTIDE SEQUENCE [LARGE SCALE GENOMIC DNA]</scope>
    <source>
        <strain evidence="2 3">RC002</strain>
    </source>
</reference>
<keyword evidence="1" id="KW-1133">Transmembrane helix</keyword>
<comment type="caution">
    <text evidence="2">The sequence shown here is derived from an EMBL/GenBank/DDBJ whole genome shotgun (WGS) entry which is preliminary data.</text>
</comment>
<dbReference type="RefSeq" id="WP_284131434.1">
    <property type="nucleotide sequence ID" value="NZ_JASKYM010000001.1"/>
</dbReference>
<organism evidence="2 3">
    <name type="scientific">Romboutsia sedimentorum</name>
    <dbReference type="NCBI Taxonomy" id="1368474"/>
    <lineage>
        <taxon>Bacteria</taxon>
        <taxon>Bacillati</taxon>
        <taxon>Bacillota</taxon>
        <taxon>Clostridia</taxon>
        <taxon>Peptostreptococcales</taxon>
        <taxon>Peptostreptococcaceae</taxon>
        <taxon>Romboutsia</taxon>
    </lineage>
</organism>
<feature type="transmembrane region" description="Helical" evidence="1">
    <location>
        <begin position="103"/>
        <end position="136"/>
    </location>
</feature>
<keyword evidence="1" id="KW-0472">Membrane</keyword>
<keyword evidence="3" id="KW-1185">Reference proteome</keyword>
<protein>
    <submittedName>
        <fullName evidence="2">DUF4956 domain-containing protein</fullName>
    </submittedName>
</protein>
<accession>A0ABT7E694</accession>
<gene>
    <name evidence="2" type="ORF">QOZ84_02750</name>
</gene>
<feature type="transmembrane region" description="Helical" evidence="1">
    <location>
        <begin position="20"/>
        <end position="41"/>
    </location>
</feature>
<evidence type="ECO:0000313" key="3">
    <source>
        <dbReference type="Proteomes" id="UP001301012"/>
    </source>
</evidence>
<sequence>MTFNDIFKSSFVDKVAGFSVIDSALALGAAFLVGLFIYMIYKKTFMGVMYSRPFNVSLVALTMLTTFVILAVTSNVVLSLGMVGALSIVRFRTAIKDPMDLVFLFWSIASGIVLGAGLIPLAIFASILMGLILIFFANKTVTDTPYILMINCNDEICEQRVNEKIKSTFSKYQVKSKSVIPNRGIELVFEVRMKDGETKFVNELSEVQGVTNSVLVSYNGDYAI</sequence>
<dbReference type="EMBL" id="JASKYM010000001">
    <property type="protein sequence ID" value="MDK2562455.1"/>
    <property type="molecule type" value="Genomic_DNA"/>
</dbReference>
<feature type="transmembrane region" description="Helical" evidence="1">
    <location>
        <begin position="53"/>
        <end position="83"/>
    </location>
</feature>
<dbReference type="Proteomes" id="UP001301012">
    <property type="component" value="Unassembled WGS sequence"/>
</dbReference>
<evidence type="ECO:0000313" key="2">
    <source>
        <dbReference type="EMBL" id="MDK2562455.1"/>
    </source>
</evidence>
<evidence type="ECO:0000256" key="1">
    <source>
        <dbReference type="SAM" id="Phobius"/>
    </source>
</evidence>
<dbReference type="Pfam" id="PF16316">
    <property type="entry name" value="DUF4956"/>
    <property type="match status" value="1"/>
</dbReference>